<feature type="compositionally biased region" description="Basic and acidic residues" evidence="13">
    <location>
        <begin position="98"/>
        <end position="122"/>
    </location>
</feature>
<feature type="compositionally biased region" description="Low complexity" evidence="13">
    <location>
        <begin position="8"/>
        <end position="21"/>
    </location>
</feature>
<feature type="compositionally biased region" description="Acidic residues" evidence="13">
    <location>
        <begin position="1306"/>
        <end position="1315"/>
    </location>
</feature>
<dbReference type="PANTHER" id="PTHR18937">
    <property type="entry name" value="STRUCTURAL MAINTENANCE OF CHROMOSOMES SMC FAMILY MEMBER"/>
    <property type="match status" value="1"/>
</dbReference>
<dbReference type="Gene3D" id="3.30.70.1620">
    <property type="match status" value="1"/>
</dbReference>
<feature type="region of interest" description="Disordered" evidence="13">
    <location>
        <begin position="1306"/>
        <end position="1362"/>
    </location>
</feature>
<dbReference type="FunCoup" id="A0A409WLH3">
    <property type="interactions" value="402"/>
</dbReference>
<keyword evidence="4" id="KW-0132">Cell division</keyword>
<feature type="region of interest" description="Disordered" evidence="13">
    <location>
        <begin position="1"/>
        <end position="339"/>
    </location>
</feature>
<evidence type="ECO:0000256" key="2">
    <source>
        <dbReference type="ARBA" id="ARBA00006005"/>
    </source>
</evidence>
<feature type="domain" description="SMC hinge" evidence="14">
    <location>
        <begin position="871"/>
        <end position="985"/>
    </location>
</feature>
<dbReference type="OrthoDB" id="5575062at2759"/>
<comment type="subcellular location">
    <subcellularLocation>
        <location evidence="1">Nucleus</location>
    </subcellularLocation>
</comment>
<comment type="caution">
    <text evidence="15">The sequence shown here is derived from an EMBL/GenBank/DDBJ whole genome shotgun (WGS) entry which is preliminary data.</text>
</comment>
<keyword evidence="5" id="KW-0547">Nucleotide-binding</keyword>
<feature type="region of interest" description="Disordered" evidence="13">
    <location>
        <begin position="831"/>
        <end position="854"/>
    </location>
</feature>
<dbReference type="InterPro" id="IPR036277">
    <property type="entry name" value="SMC_hinge_sf"/>
</dbReference>
<dbReference type="FunFam" id="3.40.50.300:FF:000481">
    <property type="entry name" value="Structural maintenance of chromosomes 4"/>
    <property type="match status" value="1"/>
</dbReference>
<evidence type="ECO:0000256" key="10">
    <source>
        <dbReference type="ARBA" id="ARBA00023242"/>
    </source>
</evidence>
<gene>
    <name evidence="15" type="ORF">CVT25_002646</name>
</gene>
<dbReference type="GO" id="GO:0000796">
    <property type="term" value="C:condensin complex"/>
    <property type="evidence" value="ECO:0007669"/>
    <property type="project" value="TreeGrafter"/>
</dbReference>
<comment type="similarity">
    <text evidence="2">Belongs to the SMC family. SMC4 subfamily.</text>
</comment>
<evidence type="ECO:0000256" key="9">
    <source>
        <dbReference type="ARBA" id="ARBA00023067"/>
    </source>
</evidence>
<dbReference type="Gene3D" id="3.40.50.300">
    <property type="entry name" value="P-loop containing nucleotide triphosphate hydrolases"/>
    <property type="match status" value="2"/>
</dbReference>
<evidence type="ECO:0000256" key="5">
    <source>
        <dbReference type="ARBA" id="ARBA00022741"/>
    </source>
</evidence>
<dbReference type="InterPro" id="IPR010935">
    <property type="entry name" value="SMC_hinge"/>
</dbReference>
<dbReference type="InterPro" id="IPR003395">
    <property type="entry name" value="RecF/RecN/SMC_N"/>
</dbReference>
<dbReference type="Gene3D" id="1.20.1060.20">
    <property type="match status" value="1"/>
</dbReference>
<dbReference type="SUPFAM" id="SSF57997">
    <property type="entry name" value="Tropomyosin"/>
    <property type="match status" value="1"/>
</dbReference>
<dbReference type="InterPro" id="IPR027417">
    <property type="entry name" value="P-loop_NTPase"/>
</dbReference>
<dbReference type="PANTHER" id="PTHR18937:SF172">
    <property type="entry name" value="STRUCTURAL MAINTENANCE OF CHROMOSOMES PROTEIN"/>
    <property type="match status" value="1"/>
</dbReference>
<keyword evidence="16" id="KW-1185">Reference proteome</keyword>
<keyword evidence="10" id="KW-0539">Nucleus</keyword>
<feature type="compositionally biased region" description="Polar residues" evidence="13">
    <location>
        <begin position="163"/>
        <end position="182"/>
    </location>
</feature>
<evidence type="ECO:0000256" key="11">
    <source>
        <dbReference type="ARBA" id="ARBA00023306"/>
    </source>
</evidence>
<evidence type="ECO:0000256" key="8">
    <source>
        <dbReference type="ARBA" id="ARBA00023054"/>
    </source>
</evidence>
<keyword evidence="6" id="KW-0498">Mitosis</keyword>
<dbReference type="Pfam" id="PF02463">
    <property type="entry name" value="SMC_N"/>
    <property type="match status" value="1"/>
</dbReference>
<evidence type="ECO:0000259" key="14">
    <source>
        <dbReference type="SMART" id="SM00968"/>
    </source>
</evidence>
<feature type="compositionally biased region" description="Basic residues" evidence="13">
    <location>
        <begin position="199"/>
        <end position="213"/>
    </location>
</feature>
<dbReference type="Proteomes" id="UP000283269">
    <property type="component" value="Unassembled WGS sequence"/>
</dbReference>
<evidence type="ECO:0000256" key="4">
    <source>
        <dbReference type="ARBA" id="ARBA00022618"/>
    </source>
</evidence>
<keyword evidence="11" id="KW-0131">Cell cycle</keyword>
<evidence type="ECO:0000256" key="13">
    <source>
        <dbReference type="SAM" id="MobiDB-lite"/>
    </source>
</evidence>
<sequence length="1604" mass="179249">MPPRRSSRAASVSAEPVSAESLPAKRKRGQTIEQEVDEKENVVKPASRTRRSTSARPGSALPPKSRQSTRSKVSLPDVAESENEERSDAPPPVKKARPSLDNKVGDAVKVEQEEQEGMETKPKRGRRAASTAKTTRAADMEVDEDAPSKTTGRRTSTRKAAVSSGSRISATSTRSGEASSSARIEDPEEQASEEDVKPVRGRRAPGKPTRRAASKAIQSDEESDAISVASEQDEDEDVKPPRKGRKAKAPVARKGKAVAKKPKQAAVIEETDEETEPPPPAQPRRKSTPLNADDSEKPAEGTPVAEEEEEEEKSLFDPPPMPTAPSLSQPKPEEPTGPKSRLVIHKMALINFKSYAGRQEIGPFHKSFSAIVGPNGSGKSNTIDALLFVFGYRASKMRQGKISELIHNSANFPDLDECSVEIHFREIIDLPGPDAFNIVPNSQLVVSRTAYKNNASKYTINGRTSNYKEVQTLLKGRGIDLDHNRFLILQGEVESIAQMKPKAPTEHEDGLLEYLEDIIGTSKYKEPIDEALVEMERLQEDRQMKLNRLRHVEKEKTALEAKKKEAEDYLRLKNEHIRALSRLYQWYLFRGFDAEEKLTNALEKLRKDLQAQTEQNQGDIDHLKSLQKHFTEREKLYTEVKAAAAAAVKDLTSSERREIGLQEKRKHSAGRAKKLKKSLQEDVQARKTALNIIEDSTSKLEKEKKKLKGHEESLDEEEKVLESIRDNKTQVFHDKIQVKQKELQPWTAQINEKQASIDVATSERDALSKKAEALKAQCAEAADTLKSLLEERETKVAHQDDLKNEKAQLQQNIAEAEKKLRDAQTRLNEWKGKAASARGRVEEARANQSENRSRNAVLDSLTNLKARGHIDGFHGRLGSLGTIPDKYDVAISTACGGGLNNMVVDKVTQAQQCIEHLRKNTVGRASFMVLEKLGKQVGDNSQTPEGVPRLFDLVKPKDPSYAPAFFKAIGNTLVATDLDQANRIAFTGRRWRVVTLDGALIETSGAMSGGGGQPSRGAMSSKLAAASVTPQVLQGYERDSEQAGQQLHKATSDLRDAEQELDGLKRRDPEIDLTLQKIGMDIDNVKRRTAEAEKRVRDLSSQNKPNTGDLSRISKLEKEISTFERELKELQEKSGRIEQDIKDLEKKILDIGGSKLLTQKSKVDGIRLHIKLTNDEITKAEMAKSRAEKDAVKLEGTIKNNTGALEILEEEIEGLEGEITELSEYMANLKEKVETAQAAAENSKEDLDDIKTQLDEQEDLIAEFRQTEMKLKQSIGDHEKEIKDTVRTIEHYQELHDQLTLEEIDDDDEEDEEEQTATNEQPAADTEDGETSVKVEGGDEPMPEQKPAARKIKPEGTPSNELHMYLPDELRKLKRDELVADAEYLDEKIKKARPDLSVLKEYKQREQEFFNRAKDLDAITAERDTQKAKYDGLRKQRLDEFMAGFNLISLKLKEMYQMITLGGNAELELVDSMDPFSEGIIFSVMPPKKSWKNISNLSGGEKTLSSLALVFALHVFKPTPLYFMDEIDAALDFRNVSIVANYIKDRTKNAQFIIISLRNDMFELSHRLIGIYKTSNATRSISIDNHALQTTIPQPVPLTTKAMA</sequence>
<evidence type="ECO:0000256" key="7">
    <source>
        <dbReference type="ARBA" id="ARBA00022840"/>
    </source>
</evidence>
<evidence type="ECO:0000256" key="6">
    <source>
        <dbReference type="ARBA" id="ARBA00022776"/>
    </source>
</evidence>
<evidence type="ECO:0000256" key="12">
    <source>
        <dbReference type="SAM" id="Coils"/>
    </source>
</evidence>
<proteinExistence type="inferred from homology"/>
<dbReference type="GO" id="GO:0005524">
    <property type="term" value="F:ATP binding"/>
    <property type="evidence" value="ECO:0007669"/>
    <property type="project" value="UniProtKB-KW"/>
</dbReference>
<evidence type="ECO:0000256" key="1">
    <source>
        <dbReference type="ARBA" id="ARBA00004123"/>
    </source>
</evidence>
<dbReference type="SUPFAM" id="SSF75553">
    <property type="entry name" value="Smc hinge domain"/>
    <property type="match status" value="1"/>
</dbReference>
<dbReference type="EMBL" id="NHYD01003376">
    <property type="protein sequence ID" value="PPQ79376.1"/>
    <property type="molecule type" value="Genomic_DNA"/>
</dbReference>
<evidence type="ECO:0000256" key="3">
    <source>
        <dbReference type="ARBA" id="ARBA00018693"/>
    </source>
</evidence>
<feature type="compositionally biased region" description="Low complexity" evidence="13">
    <location>
        <begin position="128"/>
        <end position="137"/>
    </location>
</feature>
<evidence type="ECO:0000313" key="16">
    <source>
        <dbReference type="Proteomes" id="UP000283269"/>
    </source>
</evidence>
<feature type="compositionally biased region" description="Basic residues" evidence="13">
    <location>
        <begin position="241"/>
        <end position="263"/>
    </location>
</feature>
<keyword evidence="8 12" id="KW-0175">Coiled coil</keyword>
<dbReference type="STRING" id="93625.A0A409WLH3"/>
<dbReference type="InParanoid" id="A0A409WLH3"/>
<keyword evidence="9" id="KW-0226">DNA condensation</keyword>
<organism evidence="15 16">
    <name type="scientific">Psilocybe cyanescens</name>
    <dbReference type="NCBI Taxonomy" id="93625"/>
    <lineage>
        <taxon>Eukaryota</taxon>
        <taxon>Fungi</taxon>
        <taxon>Dikarya</taxon>
        <taxon>Basidiomycota</taxon>
        <taxon>Agaricomycotina</taxon>
        <taxon>Agaricomycetes</taxon>
        <taxon>Agaricomycetidae</taxon>
        <taxon>Agaricales</taxon>
        <taxon>Agaricineae</taxon>
        <taxon>Strophariaceae</taxon>
        <taxon>Psilocybe</taxon>
    </lineage>
</organism>
<dbReference type="GO" id="GO:0007076">
    <property type="term" value="P:mitotic chromosome condensation"/>
    <property type="evidence" value="ECO:0007669"/>
    <property type="project" value="TreeGrafter"/>
</dbReference>
<keyword evidence="7" id="KW-0067">ATP-binding</keyword>
<dbReference type="SUPFAM" id="SSF52540">
    <property type="entry name" value="P-loop containing nucleoside triphosphate hydrolases"/>
    <property type="match status" value="1"/>
</dbReference>
<feature type="coiled-coil region" evidence="12">
    <location>
        <begin position="528"/>
        <end position="615"/>
    </location>
</feature>
<feature type="coiled-coil region" evidence="12">
    <location>
        <begin position="1040"/>
        <end position="1274"/>
    </location>
</feature>
<dbReference type="Gene3D" id="1.10.287.1490">
    <property type="match status" value="1"/>
</dbReference>
<protein>
    <recommendedName>
        <fullName evidence="3">Structural maintenance of chromosomes protein 4</fullName>
    </recommendedName>
</protein>
<accession>A0A409WLH3</accession>
<name>A0A409WLH3_PSICY</name>
<reference evidence="15 16" key="1">
    <citation type="journal article" date="2018" name="Evol. Lett.">
        <title>Horizontal gene cluster transfer increased hallucinogenic mushroom diversity.</title>
        <authorList>
            <person name="Reynolds H.T."/>
            <person name="Vijayakumar V."/>
            <person name="Gluck-Thaler E."/>
            <person name="Korotkin H.B."/>
            <person name="Matheny P.B."/>
            <person name="Slot J.C."/>
        </authorList>
    </citation>
    <scope>NUCLEOTIDE SEQUENCE [LARGE SCALE GENOMIC DNA]</scope>
    <source>
        <strain evidence="15 16">2631</strain>
    </source>
</reference>
<dbReference type="SMART" id="SM00968">
    <property type="entry name" value="SMC_hinge"/>
    <property type="match status" value="1"/>
</dbReference>
<dbReference type="FunFam" id="3.40.50.300:FF:000585">
    <property type="entry name" value="Structural maintenance of chromosomes 4"/>
    <property type="match status" value="1"/>
</dbReference>
<dbReference type="GO" id="GO:0005634">
    <property type="term" value="C:nucleus"/>
    <property type="evidence" value="ECO:0007669"/>
    <property type="project" value="UniProtKB-SubCell"/>
</dbReference>
<dbReference type="Pfam" id="PF06470">
    <property type="entry name" value="SMC_hinge"/>
    <property type="match status" value="1"/>
</dbReference>
<evidence type="ECO:0000313" key="15">
    <source>
        <dbReference type="EMBL" id="PPQ79376.1"/>
    </source>
</evidence>
<dbReference type="GO" id="GO:0051301">
    <property type="term" value="P:cell division"/>
    <property type="evidence" value="ECO:0007669"/>
    <property type="project" value="UniProtKB-KW"/>
</dbReference>